<name>A0A919KNH3_9ACTN</name>
<reference evidence="2" key="2">
    <citation type="submission" date="2020-09" db="EMBL/GenBank/DDBJ databases">
        <authorList>
            <person name="Sun Q."/>
            <person name="Ohkuma M."/>
        </authorList>
    </citation>
    <scope>NUCLEOTIDE SEQUENCE</scope>
    <source>
        <strain evidence="2">JCM 4646</strain>
    </source>
</reference>
<accession>A0A919KNH3</accession>
<evidence type="ECO:0000256" key="1">
    <source>
        <dbReference type="SAM" id="MobiDB-lite"/>
    </source>
</evidence>
<dbReference type="EMBL" id="BNBO01000006">
    <property type="protein sequence ID" value="GHH65568.1"/>
    <property type="molecule type" value="Genomic_DNA"/>
</dbReference>
<reference evidence="2" key="1">
    <citation type="journal article" date="2014" name="Int. J. Syst. Evol. Microbiol.">
        <title>Complete genome sequence of Corynebacterium casei LMG S-19264T (=DSM 44701T), isolated from a smear-ripened cheese.</title>
        <authorList>
            <consortium name="US DOE Joint Genome Institute (JGI-PGF)"/>
            <person name="Walter F."/>
            <person name="Albersmeier A."/>
            <person name="Kalinowski J."/>
            <person name="Ruckert C."/>
        </authorList>
    </citation>
    <scope>NUCLEOTIDE SEQUENCE</scope>
    <source>
        <strain evidence="2">JCM 4646</strain>
    </source>
</reference>
<dbReference type="RefSeq" id="WP_190210287.1">
    <property type="nucleotide sequence ID" value="NZ_BNBO01000006.1"/>
</dbReference>
<comment type="caution">
    <text evidence="2">The sequence shown here is derived from an EMBL/GenBank/DDBJ whole genome shotgun (WGS) entry which is preliminary data.</text>
</comment>
<evidence type="ECO:0000313" key="3">
    <source>
        <dbReference type="Proteomes" id="UP000617734"/>
    </source>
</evidence>
<protein>
    <submittedName>
        <fullName evidence="2">Uncharacterized protein</fullName>
    </submittedName>
</protein>
<proteinExistence type="predicted"/>
<gene>
    <name evidence="2" type="ORF">GCM10018781_18280</name>
</gene>
<dbReference type="AlphaFoldDB" id="A0A919KNH3"/>
<organism evidence="2 3">
    <name type="scientific">Kitasatospora indigofera</name>
    <dbReference type="NCBI Taxonomy" id="67307"/>
    <lineage>
        <taxon>Bacteria</taxon>
        <taxon>Bacillati</taxon>
        <taxon>Actinomycetota</taxon>
        <taxon>Actinomycetes</taxon>
        <taxon>Kitasatosporales</taxon>
        <taxon>Streptomycetaceae</taxon>
        <taxon>Kitasatospora</taxon>
    </lineage>
</organism>
<evidence type="ECO:0000313" key="2">
    <source>
        <dbReference type="EMBL" id="GHH65568.1"/>
    </source>
</evidence>
<keyword evidence="3" id="KW-1185">Reference proteome</keyword>
<sequence>MYTSAAFAQPVESAEAAGTLRADPVASPAASPLAGPNPGPTAGPVASWSRRISSPWYVTVPVVLPDGRTGTQTFVEWADSRGQAREEAIRKAATPDALRHRRNAVIVLADRVTVEPWRRPAWW</sequence>
<feature type="region of interest" description="Disordered" evidence="1">
    <location>
        <begin position="15"/>
        <end position="47"/>
    </location>
</feature>
<dbReference type="Proteomes" id="UP000617734">
    <property type="component" value="Unassembled WGS sequence"/>
</dbReference>
<dbReference type="GeneID" id="95352313"/>